<comment type="caution">
    <text evidence="2">The sequence shown here is derived from an EMBL/GenBank/DDBJ whole genome shotgun (WGS) entry which is preliminary data.</text>
</comment>
<evidence type="ECO:0000256" key="1">
    <source>
        <dbReference type="SAM" id="MobiDB-lite"/>
    </source>
</evidence>
<dbReference type="Proteomes" id="UP001632037">
    <property type="component" value="Unassembled WGS sequence"/>
</dbReference>
<protein>
    <submittedName>
        <fullName evidence="2">Uncharacterized protein</fullName>
    </submittedName>
</protein>
<feature type="region of interest" description="Disordered" evidence="1">
    <location>
        <begin position="214"/>
        <end position="257"/>
    </location>
</feature>
<feature type="region of interest" description="Disordered" evidence="1">
    <location>
        <begin position="1"/>
        <end position="25"/>
    </location>
</feature>
<dbReference type="EMBL" id="JBIMZQ010000001">
    <property type="protein sequence ID" value="KAL3674548.1"/>
    <property type="molecule type" value="Genomic_DNA"/>
</dbReference>
<name>A0ABD3G5Y0_9STRA</name>
<accession>A0ABD3G5Y0</accession>
<feature type="compositionally biased region" description="Polar residues" evidence="1">
    <location>
        <begin position="14"/>
        <end position="25"/>
    </location>
</feature>
<dbReference type="AlphaFoldDB" id="A0ABD3G5Y0"/>
<organism evidence="2 3">
    <name type="scientific">Phytophthora oleae</name>
    <dbReference type="NCBI Taxonomy" id="2107226"/>
    <lineage>
        <taxon>Eukaryota</taxon>
        <taxon>Sar</taxon>
        <taxon>Stramenopiles</taxon>
        <taxon>Oomycota</taxon>
        <taxon>Peronosporomycetes</taxon>
        <taxon>Peronosporales</taxon>
        <taxon>Peronosporaceae</taxon>
        <taxon>Phytophthora</taxon>
    </lineage>
</organism>
<keyword evidence="3" id="KW-1185">Reference proteome</keyword>
<feature type="compositionally biased region" description="Low complexity" evidence="1">
    <location>
        <begin position="310"/>
        <end position="319"/>
    </location>
</feature>
<evidence type="ECO:0000313" key="3">
    <source>
        <dbReference type="Proteomes" id="UP001632037"/>
    </source>
</evidence>
<reference evidence="2 3" key="1">
    <citation type="submission" date="2024-09" db="EMBL/GenBank/DDBJ databases">
        <title>Genome sequencing and assembly of Phytophthora oleae, isolate VK10A, causative agent of rot of olive drupes.</title>
        <authorList>
            <person name="Conti Taguali S."/>
            <person name="Riolo M."/>
            <person name="La Spada F."/>
            <person name="Cacciola S.O."/>
            <person name="Dionisio G."/>
        </authorList>
    </citation>
    <scope>NUCLEOTIDE SEQUENCE [LARGE SCALE GENOMIC DNA]</scope>
    <source>
        <strain evidence="2 3">VK10A</strain>
    </source>
</reference>
<feature type="region of interest" description="Disordered" evidence="1">
    <location>
        <begin position="291"/>
        <end position="443"/>
    </location>
</feature>
<proteinExistence type="predicted"/>
<feature type="compositionally biased region" description="Polar residues" evidence="1">
    <location>
        <begin position="395"/>
        <end position="416"/>
    </location>
</feature>
<evidence type="ECO:0000313" key="2">
    <source>
        <dbReference type="EMBL" id="KAL3674548.1"/>
    </source>
</evidence>
<gene>
    <name evidence="2" type="ORF">V7S43_000496</name>
</gene>
<sequence length="443" mass="47839">MSIFGGSERFPTEAGSTQRSTTTPLYYQSSPVLNLLSARSPGPIYAKPDVRANAQVVMKADYRPVDENRKWGKRESWIGGCASPQMPVVNKESGLAPGHYDDNFKSIKTRAPKMSFPKSDRFLSQKVNMTAMGHQRELMAAESPGPKYNVNYLVSNGGKAAPPRYSFAAPPSPKSSARTEAHKMRLPDVDTGTPRRGHRESWLSVINRNGVLVMPASPVRPRQLSTATPEQTPREEAAPQTPHNNASGKNGGNAFGHEQRFGKRLTDQPKPHTPAAGNTRVQFVSATHTRENMGEFSPGPIYAPYNPECPGGRLAPSPRSGRRPAPPGSPADPKDPHANPSSRSSWLAGAVRKSEGHETVLLRMGDIPPGPGSYAEPPSSFATFSHNAKTRPSVPRSTSMVARPSPRQTGSTSARTLRQPPPSSPRKGSAMTRPAEPAVDDEP</sequence>